<keyword evidence="1" id="KW-0812">Transmembrane</keyword>
<keyword evidence="1" id="KW-0472">Membrane</keyword>
<dbReference type="Proteomes" id="UP001162131">
    <property type="component" value="Unassembled WGS sequence"/>
</dbReference>
<feature type="transmembrane region" description="Helical" evidence="1">
    <location>
        <begin position="57"/>
        <end position="78"/>
    </location>
</feature>
<gene>
    <name evidence="2" type="ORF">BSTOLATCC_MIC9604</name>
</gene>
<organism evidence="2 3">
    <name type="scientific">Blepharisma stoltei</name>
    <dbReference type="NCBI Taxonomy" id="1481888"/>
    <lineage>
        <taxon>Eukaryota</taxon>
        <taxon>Sar</taxon>
        <taxon>Alveolata</taxon>
        <taxon>Ciliophora</taxon>
        <taxon>Postciliodesmatophora</taxon>
        <taxon>Heterotrichea</taxon>
        <taxon>Heterotrichida</taxon>
        <taxon>Blepharismidae</taxon>
        <taxon>Blepharisma</taxon>
    </lineage>
</organism>
<feature type="transmembrane region" description="Helical" evidence="1">
    <location>
        <begin position="23"/>
        <end position="45"/>
    </location>
</feature>
<reference evidence="2" key="1">
    <citation type="submission" date="2021-09" db="EMBL/GenBank/DDBJ databases">
        <authorList>
            <consortium name="AG Swart"/>
            <person name="Singh M."/>
            <person name="Singh A."/>
            <person name="Seah K."/>
            <person name="Emmerich C."/>
        </authorList>
    </citation>
    <scope>NUCLEOTIDE SEQUENCE</scope>
    <source>
        <strain evidence="2">ATCC30299</strain>
    </source>
</reference>
<accession>A0AAU9IRF9</accession>
<keyword evidence="3" id="KW-1185">Reference proteome</keyword>
<protein>
    <recommendedName>
        <fullName evidence="4">MARVEL domain-containing protein</fullName>
    </recommendedName>
</protein>
<evidence type="ECO:0008006" key="4">
    <source>
        <dbReference type="Google" id="ProtNLM"/>
    </source>
</evidence>
<sequence>MSEEDRLIQAEDVPEQKHYRTRLALLSSLLEGILAIVGIVILLLYDDDCERPIRLWLYVLSAVFLFHVIFLVLIEAVAKSIQKRSGAGSFYIALNSMIHSFIFLWILVGIVWIFEDYDECKDDFPEGHAFTLFVVFLYIGILAAIILAFLLLTCVVCFGSWQISKFTKENKEQ</sequence>
<evidence type="ECO:0000256" key="1">
    <source>
        <dbReference type="SAM" id="Phobius"/>
    </source>
</evidence>
<dbReference type="AlphaFoldDB" id="A0AAU9IRF9"/>
<dbReference type="EMBL" id="CAJZBQ010000011">
    <property type="protein sequence ID" value="CAG9313800.1"/>
    <property type="molecule type" value="Genomic_DNA"/>
</dbReference>
<evidence type="ECO:0000313" key="3">
    <source>
        <dbReference type="Proteomes" id="UP001162131"/>
    </source>
</evidence>
<feature type="transmembrane region" description="Helical" evidence="1">
    <location>
        <begin position="90"/>
        <end position="114"/>
    </location>
</feature>
<proteinExistence type="predicted"/>
<keyword evidence="1" id="KW-1133">Transmembrane helix</keyword>
<evidence type="ECO:0000313" key="2">
    <source>
        <dbReference type="EMBL" id="CAG9313800.1"/>
    </source>
</evidence>
<comment type="caution">
    <text evidence="2">The sequence shown here is derived from an EMBL/GenBank/DDBJ whole genome shotgun (WGS) entry which is preliminary data.</text>
</comment>
<feature type="transmembrane region" description="Helical" evidence="1">
    <location>
        <begin position="134"/>
        <end position="161"/>
    </location>
</feature>
<name>A0AAU9IRF9_9CILI</name>